<dbReference type="RefSeq" id="WP_192778852.1">
    <property type="nucleotide sequence ID" value="NZ_BAAASY010000008.1"/>
</dbReference>
<reference evidence="2 3" key="1">
    <citation type="submission" date="2020-10" db="EMBL/GenBank/DDBJ databases">
        <title>Sequencing the genomes of 1000 actinobacteria strains.</title>
        <authorList>
            <person name="Klenk H.-P."/>
        </authorList>
    </citation>
    <scope>NUCLEOTIDE SEQUENCE [LARGE SCALE GENOMIC DNA]</scope>
    <source>
        <strain evidence="2 3">DSM 43748</strain>
    </source>
</reference>
<dbReference type="EMBL" id="JADBEF010000001">
    <property type="protein sequence ID" value="MBE1564481.1"/>
    <property type="molecule type" value="Genomic_DNA"/>
</dbReference>
<accession>A0ABR9KR29</accession>
<evidence type="ECO:0000313" key="3">
    <source>
        <dbReference type="Proteomes" id="UP000661607"/>
    </source>
</evidence>
<sequence length="96" mass="10899">MSLPIYQHATRDADQKIADALNTRVKAEQKKARNKRQEAERRRLMTRTPCTMIGGGAYEEVDPRRFELLTSCLQNGLIFRHNGLDVDGGQPASDRD</sequence>
<evidence type="ECO:0000313" key="2">
    <source>
        <dbReference type="EMBL" id="MBE1564481.1"/>
    </source>
</evidence>
<keyword evidence="1" id="KW-0175">Coiled coil</keyword>
<proteinExistence type="predicted"/>
<protein>
    <submittedName>
        <fullName evidence="2">Uncharacterized protein</fullName>
    </submittedName>
</protein>
<keyword evidence="3" id="KW-1185">Reference proteome</keyword>
<name>A0ABR9KR29_9ACTN</name>
<comment type="caution">
    <text evidence="2">The sequence shown here is derived from an EMBL/GenBank/DDBJ whole genome shotgun (WGS) entry which is preliminary data.</text>
</comment>
<dbReference type="Proteomes" id="UP000661607">
    <property type="component" value="Unassembled WGS sequence"/>
</dbReference>
<evidence type="ECO:0000256" key="1">
    <source>
        <dbReference type="SAM" id="Coils"/>
    </source>
</evidence>
<organism evidence="2 3">
    <name type="scientific">Nonomuraea africana</name>
    <dbReference type="NCBI Taxonomy" id="46171"/>
    <lineage>
        <taxon>Bacteria</taxon>
        <taxon>Bacillati</taxon>
        <taxon>Actinomycetota</taxon>
        <taxon>Actinomycetes</taxon>
        <taxon>Streptosporangiales</taxon>
        <taxon>Streptosporangiaceae</taxon>
        <taxon>Nonomuraea</taxon>
    </lineage>
</organism>
<gene>
    <name evidence="2" type="ORF">H4W81_007260</name>
</gene>
<feature type="coiled-coil region" evidence="1">
    <location>
        <begin position="17"/>
        <end position="47"/>
    </location>
</feature>